<dbReference type="RefSeq" id="WP_264847848.1">
    <property type="nucleotide sequence ID" value="NZ_BPMA01000096.1"/>
</dbReference>
<feature type="transmembrane region" description="Helical" evidence="1">
    <location>
        <begin position="36"/>
        <end position="56"/>
    </location>
</feature>
<evidence type="ECO:0000313" key="3">
    <source>
        <dbReference type="EMBL" id="GJM54316.1"/>
    </source>
</evidence>
<evidence type="ECO:0000313" key="4">
    <source>
        <dbReference type="Proteomes" id="UP001207736"/>
    </source>
</evidence>
<dbReference type="EMBL" id="BQKB01000090">
    <property type="protein sequence ID" value="GJM54316.1"/>
    <property type="molecule type" value="Genomic_DNA"/>
</dbReference>
<gene>
    <name evidence="2" type="ORF">RCZ15_26090</name>
    <name evidence="3" type="ORF">RCZ16_26320</name>
</gene>
<evidence type="ECO:0000313" key="2">
    <source>
        <dbReference type="EMBL" id="GJM51636.1"/>
    </source>
</evidence>
<dbReference type="Proteomes" id="UP001207736">
    <property type="component" value="Unassembled WGS sequence"/>
</dbReference>
<keyword evidence="1" id="KW-0472">Membrane</keyword>
<evidence type="ECO:0000313" key="5">
    <source>
        <dbReference type="Proteomes" id="UP001208692"/>
    </source>
</evidence>
<proteinExistence type="predicted"/>
<organism evidence="2 4">
    <name type="scientific">Capnocytophaga catalasegens</name>
    <dbReference type="NCBI Taxonomy" id="1004260"/>
    <lineage>
        <taxon>Bacteria</taxon>
        <taxon>Pseudomonadati</taxon>
        <taxon>Bacteroidota</taxon>
        <taxon>Flavobacteriia</taxon>
        <taxon>Flavobacteriales</taxon>
        <taxon>Flavobacteriaceae</taxon>
        <taxon>Capnocytophaga</taxon>
    </lineage>
</organism>
<name>A0AAV5B0T3_9FLAO</name>
<dbReference type="EMBL" id="BQKA01000083">
    <property type="protein sequence ID" value="GJM51636.1"/>
    <property type="molecule type" value="Genomic_DNA"/>
</dbReference>
<dbReference type="Proteomes" id="UP001208692">
    <property type="component" value="Unassembled WGS sequence"/>
</dbReference>
<feature type="transmembrane region" description="Helical" evidence="1">
    <location>
        <begin position="68"/>
        <end position="86"/>
    </location>
</feature>
<reference evidence="2 5" key="1">
    <citation type="submission" date="2021-11" db="EMBL/GenBank/DDBJ databases">
        <title>Draft genome sequence of Capnocytophaga sp. strain KC07075 isolated from cat oral cavity.</title>
        <authorList>
            <person name="Suzuki M."/>
            <person name="Imaoka K."/>
            <person name="Kimura M."/>
            <person name="Morikawa S."/>
            <person name="Maeda K."/>
        </authorList>
    </citation>
    <scope>NUCLEOTIDE SEQUENCE</scope>
    <source>
        <strain evidence="2">KC07075</strain>
        <strain evidence="3 5">KC07079</strain>
    </source>
</reference>
<feature type="transmembrane region" description="Helical" evidence="1">
    <location>
        <begin position="106"/>
        <end position="127"/>
    </location>
</feature>
<dbReference type="AlphaFoldDB" id="A0AAV5B0T3"/>
<evidence type="ECO:0000256" key="1">
    <source>
        <dbReference type="SAM" id="Phobius"/>
    </source>
</evidence>
<accession>A0AAV5B0T3</accession>
<protein>
    <submittedName>
        <fullName evidence="2">Uncharacterized protein</fullName>
    </submittedName>
</protein>
<keyword evidence="1" id="KW-1133">Transmembrane helix</keyword>
<feature type="transmembrane region" description="Helical" evidence="1">
    <location>
        <begin position="7"/>
        <end position="24"/>
    </location>
</feature>
<sequence length="130" mass="15387">MKESIKISVLSVVIGSIQMIIFLPDGYSCIDGKRDIISGIFYFMPIQFCVVFVYSIIFKPFQKSIAKYFLLLIILIFWLYCNKIEFVHRYACWSTYLEEEINKIVLYNSIIPCISCIISFYVGMFYFEKR</sequence>
<keyword evidence="1" id="KW-0812">Transmembrane</keyword>
<comment type="caution">
    <text evidence="2">The sequence shown here is derived from an EMBL/GenBank/DDBJ whole genome shotgun (WGS) entry which is preliminary data.</text>
</comment>
<keyword evidence="5" id="KW-1185">Reference proteome</keyword>